<dbReference type="EMBL" id="MN577571">
    <property type="protein sequence ID" value="QGT50681.1"/>
    <property type="molecule type" value="Genomic_DNA"/>
</dbReference>
<accession>A0A650EMY8</accession>
<name>A0A650EMY8_9BACT</name>
<dbReference type="AlphaFoldDB" id="A0A650EMY8"/>
<dbReference type="InterPro" id="IPR007739">
    <property type="entry name" value="RgpF"/>
</dbReference>
<dbReference type="Pfam" id="PF05045">
    <property type="entry name" value="RgpF"/>
    <property type="match status" value="1"/>
</dbReference>
<evidence type="ECO:0000313" key="1">
    <source>
        <dbReference type="EMBL" id="QGT50681.1"/>
    </source>
</evidence>
<proteinExistence type="predicted"/>
<reference evidence="1" key="1">
    <citation type="journal article" date="2020" name="J. ISSAAS">
        <title>Lactobacilli and other gastrointestinal microbiota of Peromyscus leucopus, reservoir host for agents of Lyme disease and other zoonoses in North America.</title>
        <authorList>
            <person name="Milovic A."/>
            <person name="Bassam K."/>
            <person name="Shao H."/>
            <person name="Chatzistamou I."/>
            <person name="Tufts D.M."/>
            <person name="Diuk-Wasser M."/>
            <person name="Barbour A.G."/>
        </authorList>
    </citation>
    <scope>NUCLEOTIDE SEQUENCE</scope>
    <source>
        <strain evidence="1">LL30</strain>
    </source>
</reference>
<sequence length="292" mass="34140">MVHYIKALAALADVYYMADCNMKPGELEKLSPYVKGAWASRHEKYDFGSWQELVNQIGWDKLAEYDECVFCNDSVFAPLFPLAPIFAAAEKDSSLDAWGLNSFESDFFGSFFFVFKKKVVMSGEFQTFLRSVKKQPDVDDVICNYEKKLPSMLRACGFSYRVFTNAPQCVFNEWKDYINRGFPILKIAVFTRRNLLVDRQWLPGWRKLLRENTSYPVELAEKHLRRIGINPDGFDTFVFHLKSVWWAVQRWRRKGFRVHFCKGNKIIVLFGVTLYNNTVEKSTNPIRSFMDK</sequence>
<organism evidence="1">
    <name type="scientific">uncultured Elusimicrobia bacterium</name>
    <dbReference type="NCBI Taxonomy" id="699876"/>
    <lineage>
        <taxon>Bacteria</taxon>
        <taxon>Pseudomonadati</taxon>
        <taxon>Elusimicrobiota</taxon>
        <taxon>Elusimicrobia</taxon>
        <taxon>environmental samples</taxon>
    </lineage>
</organism>
<gene>
    <name evidence="1" type="ORF">Elusimicrob1349_1510</name>
</gene>
<protein>
    <submittedName>
        <fullName evidence="1">Uncharacterized protein</fullName>
    </submittedName>
</protein>